<dbReference type="Pfam" id="PF08800">
    <property type="entry name" value="BT4734-like_N"/>
    <property type="match status" value="1"/>
</dbReference>
<dbReference type="RefSeq" id="WP_084196432.1">
    <property type="nucleotide sequence ID" value="NZ_FTOV01000006.1"/>
</dbReference>
<reference evidence="3 4" key="1">
    <citation type="submission" date="2017-01" db="EMBL/GenBank/DDBJ databases">
        <authorList>
            <person name="Mah S.A."/>
            <person name="Swanson W.J."/>
            <person name="Moy G.W."/>
            <person name="Vacquier V.D."/>
        </authorList>
    </citation>
    <scope>NUCLEOTIDE SEQUENCE [LARGE SCALE GENOMIC DNA]</scope>
    <source>
        <strain evidence="3 4">DSM 18014</strain>
    </source>
</reference>
<organism evidence="3 4">
    <name type="scientific">Chryseobacterium gambrini</name>
    <dbReference type="NCBI Taxonomy" id="373672"/>
    <lineage>
        <taxon>Bacteria</taxon>
        <taxon>Pseudomonadati</taxon>
        <taxon>Bacteroidota</taxon>
        <taxon>Flavobacteriia</taxon>
        <taxon>Flavobacteriales</taxon>
        <taxon>Weeksellaceae</taxon>
        <taxon>Chryseobacterium group</taxon>
        <taxon>Chryseobacterium</taxon>
    </lineage>
</organism>
<sequence>MLNSDLITISFQNNTWSNISKEITIKKALQEIKDEKYKSIISELRNALENGNDDYYNINKKRLPAVTFCATFKNNRIKANLIKYNNVIVIDIDKLDNEEIIKNYTNLYNDKFIHSFWKSPSNKGYKGLVFLNYNIEFSKYDIDFLHKTAFLKLSKYFDEKYNIILDKSGNDITRLCFMSSDQNIIIKEEFNFFEISENDISFKAENIKTKDSIGIKYVSNRDALFNPKDRNNPYERMLMSNIIKYLSRKKLSITNSYEDWSKVSMALANSFTYDIGLKYFLKLSQLDQEKYNEINATNFLLNAYENQKGLINFSSIIFLANQKNYKTKYQKRSSEEGEAKTSS</sequence>
<gene>
    <name evidence="3" type="ORF">SAMN05421785_106193</name>
</gene>
<protein>
    <submittedName>
        <fullName evidence="3">Primase C terminal 2 (PriCT-2)</fullName>
    </submittedName>
</protein>
<dbReference type="STRING" id="373672.SAMN05421785_106193"/>
<evidence type="ECO:0000259" key="2">
    <source>
        <dbReference type="Pfam" id="PF08800"/>
    </source>
</evidence>
<dbReference type="InterPro" id="IPR014907">
    <property type="entry name" value="BT4734-like_N"/>
</dbReference>
<evidence type="ECO:0000259" key="1">
    <source>
        <dbReference type="Pfam" id="PF08707"/>
    </source>
</evidence>
<dbReference type="AlphaFoldDB" id="A0A1N7PEA9"/>
<feature type="domain" description="Primase C-terminal 2" evidence="1">
    <location>
        <begin position="244"/>
        <end position="295"/>
    </location>
</feature>
<proteinExistence type="predicted"/>
<name>A0A1N7PEA9_9FLAO</name>
<dbReference type="EMBL" id="FTOV01000006">
    <property type="protein sequence ID" value="SIT08952.1"/>
    <property type="molecule type" value="Genomic_DNA"/>
</dbReference>
<dbReference type="OrthoDB" id="9801888at2"/>
<accession>A0A1N7PEA9</accession>
<dbReference type="Pfam" id="PF08707">
    <property type="entry name" value="PriCT_2"/>
    <property type="match status" value="1"/>
</dbReference>
<dbReference type="InterPro" id="IPR014819">
    <property type="entry name" value="PriCT_2"/>
</dbReference>
<dbReference type="GO" id="GO:0016817">
    <property type="term" value="F:hydrolase activity, acting on acid anhydrides"/>
    <property type="evidence" value="ECO:0007669"/>
    <property type="project" value="InterPro"/>
</dbReference>
<feature type="domain" description="BT4734-like N-terminal" evidence="2">
    <location>
        <begin position="60"/>
        <end position="184"/>
    </location>
</feature>
<dbReference type="Proteomes" id="UP000185781">
    <property type="component" value="Unassembled WGS sequence"/>
</dbReference>
<evidence type="ECO:0000313" key="4">
    <source>
        <dbReference type="Proteomes" id="UP000185781"/>
    </source>
</evidence>
<evidence type="ECO:0000313" key="3">
    <source>
        <dbReference type="EMBL" id="SIT08952.1"/>
    </source>
</evidence>